<keyword evidence="12" id="KW-1185">Reference proteome</keyword>
<evidence type="ECO:0000256" key="5">
    <source>
        <dbReference type="ARBA" id="ARBA00022692"/>
    </source>
</evidence>
<dbReference type="CDD" id="cd17503">
    <property type="entry name" value="MFS_LmrB_MDR_like"/>
    <property type="match status" value="1"/>
</dbReference>
<evidence type="ECO:0000256" key="3">
    <source>
        <dbReference type="ARBA" id="ARBA00022448"/>
    </source>
</evidence>
<comment type="subcellular location">
    <subcellularLocation>
        <location evidence="1">Cell membrane</location>
        <topology evidence="1">Multi-pass membrane protein</topology>
    </subcellularLocation>
</comment>
<dbReference type="SUPFAM" id="SSF103473">
    <property type="entry name" value="MFS general substrate transporter"/>
    <property type="match status" value="1"/>
</dbReference>
<comment type="similarity">
    <text evidence="2">Belongs to the major facilitator superfamily. EmrB family.</text>
</comment>
<reference evidence="11 12" key="1">
    <citation type="submission" date="2020-08" db="EMBL/GenBank/DDBJ databases">
        <title>Sequencing the genomes of 1000 actinobacteria strains.</title>
        <authorList>
            <person name="Klenk H.-P."/>
        </authorList>
    </citation>
    <scope>NUCLEOTIDE SEQUENCE [LARGE SCALE GENOMIC DNA]</scope>
    <source>
        <strain evidence="11 12">DSM 23974</strain>
    </source>
</reference>
<dbReference type="InterPro" id="IPR011701">
    <property type="entry name" value="MFS"/>
</dbReference>
<dbReference type="Proteomes" id="UP000540191">
    <property type="component" value="Unassembled WGS sequence"/>
</dbReference>
<organism evidence="11 12">
    <name type="scientific">Micrococcus cohnii</name>
    <dbReference type="NCBI Taxonomy" id="993416"/>
    <lineage>
        <taxon>Bacteria</taxon>
        <taxon>Bacillati</taxon>
        <taxon>Actinomycetota</taxon>
        <taxon>Actinomycetes</taxon>
        <taxon>Micrococcales</taxon>
        <taxon>Micrococcaceae</taxon>
        <taxon>Micrococcus</taxon>
    </lineage>
</organism>
<feature type="transmembrane region" description="Helical" evidence="9">
    <location>
        <begin position="225"/>
        <end position="245"/>
    </location>
</feature>
<dbReference type="GO" id="GO:0022857">
    <property type="term" value="F:transmembrane transporter activity"/>
    <property type="evidence" value="ECO:0007669"/>
    <property type="project" value="InterPro"/>
</dbReference>
<proteinExistence type="inferred from homology"/>
<feature type="transmembrane region" description="Helical" evidence="9">
    <location>
        <begin position="78"/>
        <end position="99"/>
    </location>
</feature>
<keyword evidence="5 9" id="KW-0812">Transmembrane</keyword>
<dbReference type="EMBL" id="JACHNA010000001">
    <property type="protein sequence ID" value="MBB4736426.1"/>
    <property type="molecule type" value="Genomic_DNA"/>
</dbReference>
<gene>
    <name evidence="11" type="ORF">HDA30_001934</name>
</gene>
<dbReference type="Gene3D" id="1.20.1720.10">
    <property type="entry name" value="Multidrug resistance protein D"/>
    <property type="match status" value="1"/>
</dbReference>
<sequence>MTDTSPDASPFTDEPDVNYETDTTADQTGSDALPPGAGRLIGLLVSAAFVVILNETIMSVAISRLMDQFAVSAATAQWLSTGFMLTMAVVIPFTGWLLNSLRLRTVFILAMSTFTLGTAIAALAPVFGVLVAGRVVQAVGTAIMMPLLMTTVLNVVPAARRGRVMGLVSIVIAVAPAAGPTVGGVILEHLSWRWMFGVVLPIALIALGAGVLWVRNVTEPRPVPLDALSGVFSAIGFAGLIYGLSSIGEAAGDTAPVSPWIPLTVGVLALAVFTRRQLRLRDAALLDLRVLARPTYTIALATMLLAMLSLFGTIILLPMYFQQVLGWSTQQAGLALLPGGLVMAVLGYAVGNVYDRVGPRPLLVPGSVLGAAGMWGYTFLNEDSSAALVIALHITLTTGLSMMFSPLMTTALSALPRSLYAHGSALMSTLQQVAGAAGTALFITLLTVGAATALGDGAGVGGTGEGGAPAAETVRSATMSGVHLAMLSGACLFTLTLVAVWFVRRPQGEPS</sequence>
<evidence type="ECO:0000256" key="4">
    <source>
        <dbReference type="ARBA" id="ARBA00022475"/>
    </source>
</evidence>
<feature type="transmembrane region" description="Helical" evidence="9">
    <location>
        <begin position="138"/>
        <end position="157"/>
    </location>
</feature>
<feature type="domain" description="Major facilitator superfamily (MFS) profile" evidence="10">
    <location>
        <begin position="40"/>
        <end position="508"/>
    </location>
</feature>
<dbReference type="PROSITE" id="PS50850">
    <property type="entry name" value="MFS"/>
    <property type="match status" value="1"/>
</dbReference>
<evidence type="ECO:0000256" key="1">
    <source>
        <dbReference type="ARBA" id="ARBA00004651"/>
    </source>
</evidence>
<feature type="transmembrane region" description="Helical" evidence="9">
    <location>
        <begin position="362"/>
        <end position="380"/>
    </location>
</feature>
<dbReference type="InterPro" id="IPR004638">
    <property type="entry name" value="EmrB-like"/>
</dbReference>
<feature type="transmembrane region" description="Helical" evidence="9">
    <location>
        <begin position="482"/>
        <end position="503"/>
    </location>
</feature>
<dbReference type="PANTHER" id="PTHR42718">
    <property type="entry name" value="MAJOR FACILITATOR SUPERFAMILY MULTIDRUG TRANSPORTER MFSC"/>
    <property type="match status" value="1"/>
</dbReference>
<dbReference type="GO" id="GO:0005886">
    <property type="term" value="C:plasma membrane"/>
    <property type="evidence" value="ECO:0007669"/>
    <property type="project" value="UniProtKB-SubCell"/>
</dbReference>
<keyword evidence="3" id="KW-0813">Transport</keyword>
<feature type="transmembrane region" description="Helical" evidence="9">
    <location>
        <begin position="192"/>
        <end position="213"/>
    </location>
</feature>
<accession>A0A7W7M474</accession>
<dbReference type="InterPro" id="IPR036259">
    <property type="entry name" value="MFS_trans_sf"/>
</dbReference>
<evidence type="ECO:0000259" key="10">
    <source>
        <dbReference type="PROSITE" id="PS50850"/>
    </source>
</evidence>
<dbReference type="AlphaFoldDB" id="A0A7W7M474"/>
<evidence type="ECO:0000256" key="9">
    <source>
        <dbReference type="SAM" id="Phobius"/>
    </source>
</evidence>
<evidence type="ECO:0000256" key="8">
    <source>
        <dbReference type="SAM" id="MobiDB-lite"/>
    </source>
</evidence>
<feature type="transmembrane region" description="Helical" evidence="9">
    <location>
        <begin position="332"/>
        <end position="350"/>
    </location>
</feature>
<keyword evidence="4" id="KW-1003">Cell membrane</keyword>
<dbReference type="InterPro" id="IPR020846">
    <property type="entry name" value="MFS_dom"/>
</dbReference>
<evidence type="ECO:0000256" key="2">
    <source>
        <dbReference type="ARBA" id="ARBA00008537"/>
    </source>
</evidence>
<keyword evidence="6 9" id="KW-1133">Transmembrane helix</keyword>
<evidence type="ECO:0000313" key="12">
    <source>
        <dbReference type="Proteomes" id="UP000540191"/>
    </source>
</evidence>
<evidence type="ECO:0000313" key="11">
    <source>
        <dbReference type="EMBL" id="MBB4736426.1"/>
    </source>
</evidence>
<dbReference type="PANTHER" id="PTHR42718:SF9">
    <property type="entry name" value="MAJOR FACILITATOR SUPERFAMILY MULTIDRUG TRANSPORTER MFSC"/>
    <property type="match status" value="1"/>
</dbReference>
<feature type="region of interest" description="Disordered" evidence="8">
    <location>
        <begin position="1"/>
        <end position="31"/>
    </location>
</feature>
<feature type="transmembrane region" description="Helical" evidence="9">
    <location>
        <begin position="295"/>
        <end position="320"/>
    </location>
</feature>
<evidence type="ECO:0000256" key="7">
    <source>
        <dbReference type="ARBA" id="ARBA00023136"/>
    </source>
</evidence>
<feature type="transmembrane region" description="Helical" evidence="9">
    <location>
        <begin position="257"/>
        <end position="274"/>
    </location>
</feature>
<feature type="compositionally biased region" description="Polar residues" evidence="8">
    <location>
        <begin position="20"/>
        <end position="30"/>
    </location>
</feature>
<evidence type="ECO:0000256" key="6">
    <source>
        <dbReference type="ARBA" id="ARBA00022989"/>
    </source>
</evidence>
<dbReference type="RefSeq" id="WP_184242053.1">
    <property type="nucleotide sequence ID" value="NZ_JACHNA010000001.1"/>
</dbReference>
<keyword evidence="7 9" id="KW-0472">Membrane</keyword>
<protein>
    <submittedName>
        <fullName evidence="11">DHA2 family lincomycin resistance protein-like MFS transporter</fullName>
    </submittedName>
</protein>
<feature type="transmembrane region" description="Helical" evidence="9">
    <location>
        <begin position="386"/>
        <end position="412"/>
    </location>
</feature>
<dbReference type="Gene3D" id="1.20.1250.20">
    <property type="entry name" value="MFS general substrate transporter like domains"/>
    <property type="match status" value="1"/>
</dbReference>
<dbReference type="PRINTS" id="PR01036">
    <property type="entry name" value="TCRTETB"/>
</dbReference>
<comment type="caution">
    <text evidence="11">The sequence shown here is derived from an EMBL/GenBank/DDBJ whole genome shotgun (WGS) entry which is preliminary data.</text>
</comment>
<dbReference type="NCBIfam" id="TIGR00711">
    <property type="entry name" value="efflux_EmrB"/>
    <property type="match status" value="1"/>
</dbReference>
<feature type="transmembrane region" description="Helical" evidence="9">
    <location>
        <begin position="164"/>
        <end position="186"/>
    </location>
</feature>
<feature type="transmembrane region" description="Helical" evidence="9">
    <location>
        <begin position="433"/>
        <end position="454"/>
    </location>
</feature>
<feature type="transmembrane region" description="Helical" evidence="9">
    <location>
        <begin position="40"/>
        <end position="66"/>
    </location>
</feature>
<name>A0A7W7M474_9MICC</name>
<dbReference type="Pfam" id="PF07690">
    <property type="entry name" value="MFS_1"/>
    <property type="match status" value="1"/>
</dbReference>
<feature type="transmembrane region" description="Helical" evidence="9">
    <location>
        <begin position="106"/>
        <end position="132"/>
    </location>
</feature>